<protein>
    <submittedName>
        <fullName evidence="1">Uncharacterized protein</fullName>
    </submittedName>
</protein>
<proteinExistence type="predicted"/>
<reference evidence="1 2" key="1">
    <citation type="submission" date="2020-04" db="EMBL/GenBank/DDBJ databases">
        <title>Massilia sp. RP-1-19 isolated from soil.</title>
        <authorList>
            <person name="Dahal R.H."/>
        </authorList>
    </citation>
    <scope>NUCLEOTIDE SEQUENCE [LARGE SCALE GENOMIC DNA]</scope>
    <source>
        <strain evidence="1 2">RP-1-19</strain>
    </source>
</reference>
<accession>A0A848HIH4</accession>
<sequence length="57" mass="6265">MAAKDQAIFTDSSKQTVAYLYFPLPNDGVHDGEVKQGHSMLEVLRRAFIGDPIMPSA</sequence>
<dbReference type="Proteomes" id="UP000583752">
    <property type="component" value="Unassembled WGS sequence"/>
</dbReference>
<evidence type="ECO:0000313" key="1">
    <source>
        <dbReference type="EMBL" id="NML61666.1"/>
    </source>
</evidence>
<organism evidence="1 2">
    <name type="scientific">Massilia polaris</name>
    <dbReference type="NCBI Taxonomy" id="2728846"/>
    <lineage>
        <taxon>Bacteria</taxon>
        <taxon>Pseudomonadati</taxon>
        <taxon>Pseudomonadota</taxon>
        <taxon>Betaproteobacteria</taxon>
        <taxon>Burkholderiales</taxon>
        <taxon>Oxalobacteraceae</taxon>
        <taxon>Telluria group</taxon>
        <taxon>Massilia</taxon>
    </lineage>
</organism>
<gene>
    <name evidence="1" type="ORF">HHL21_11355</name>
</gene>
<name>A0A848HIH4_9BURK</name>
<dbReference type="RefSeq" id="WP_206085735.1">
    <property type="nucleotide sequence ID" value="NZ_JABBGG010000006.1"/>
</dbReference>
<evidence type="ECO:0000313" key="2">
    <source>
        <dbReference type="Proteomes" id="UP000583752"/>
    </source>
</evidence>
<dbReference type="EMBL" id="JABBGG010000006">
    <property type="protein sequence ID" value="NML61666.1"/>
    <property type="molecule type" value="Genomic_DNA"/>
</dbReference>
<dbReference type="AlphaFoldDB" id="A0A848HIH4"/>
<keyword evidence="2" id="KW-1185">Reference proteome</keyword>
<comment type="caution">
    <text evidence="1">The sequence shown here is derived from an EMBL/GenBank/DDBJ whole genome shotgun (WGS) entry which is preliminary data.</text>
</comment>